<keyword evidence="3" id="KW-0347">Helicase</keyword>
<dbReference type="InterPro" id="IPR027417">
    <property type="entry name" value="P-loop_NTPase"/>
</dbReference>
<proteinExistence type="predicted"/>
<accession>A0AAE0U4I0</accession>
<dbReference type="InterPro" id="IPR050628">
    <property type="entry name" value="SNF2_RAD54_helicase_TF"/>
</dbReference>
<evidence type="ECO:0000313" key="7">
    <source>
        <dbReference type="Proteomes" id="UP001285441"/>
    </source>
</evidence>
<organism evidence="6 7">
    <name type="scientific">Podospora didyma</name>
    <dbReference type="NCBI Taxonomy" id="330526"/>
    <lineage>
        <taxon>Eukaryota</taxon>
        <taxon>Fungi</taxon>
        <taxon>Dikarya</taxon>
        <taxon>Ascomycota</taxon>
        <taxon>Pezizomycotina</taxon>
        <taxon>Sordariomycetes</taxon>
        <taxon>Sordariomycetidae</taxon>
        <taxon>Sordariales</taxon>
        <taxon>Podosporaceae</taxon>
        <taxon>Podospora</taxon>
    </lineage>
</organism>
<dbReference type="AlphaFoldDB" id="A0AAE0U4I0"/>
<keyword evidence="2" id="KW-0378">Hydrolase</keyword>
<dbReference type="SUPFAM" id="SSF52540">
    <property type="entry name" value="P-loop containing nucleoside triphosphate hydrolases"/>
    <property type="match status" value="1"/>
</dbReference>
<dbReference type="InterPro" id="IPR038718">
    <property type="entry name" value="SNF2-like_sf"/>
</dbReference>
<dbReference type="GO" id="GO:0016787">
    <property type="term" value="F:hydrolase activity"/>
    <property type="evidence" value="ECO:0007669"/>
    <property type="project" value="UniProtKB-KW"/>
</dbReference>
<keyword evidence="1" id="KW-0547">Nucleotide-binding</keyword>
<keyword evidence="7" id="KW-1185">Reference proteome</keyword>
<feature type="domain" description="SNF2 N-terminal" evidence="5">
    <location>
        <begin position="10"/>
        <end position="104"/>
    </location>
</feature>
<sequence length="120" mass="13261">MVGREREPPNSTHGGMLADSMGLGKTLETLGCIAANKPSEEDIRQGAKTTLIVVPVNAVAQWIDEVIKHFNEKISVAHYKASNKQSRAWLDSNSIWITSYEISSQYPTDKITREIEGTTT</sequence>
<dbReference type="Proteomes" id="UP001285441">
    <property type="component" value="Unassembled WGS sequence"/>
</dbReference>
<dbReference type="Gene3D" id="3.40.50.10810">
    <property type="entry name" value="Tandem AAA-ATPase domain"/>
    <property type="match status" value="1"/>
</dbReference>
<evidence type="ECO:0000256" key="3">
    <source>
        <dbReference type="ARBA" id="ARBA00022806"/>
    </source>
</evidence>
<comment type="caution">
    <text evidence="6">The sequence shown here is derived from an EMBL/GenBank/DDBJ whole genome shotgun (WGS) entry which is preliminary data.</text>
</comment>
<evidence type="ECO:0000256" key="4">
    <source>
        <dbReference type="ARBA" id="ARBA00022840"/>
    </source>
</evidence>
<dbReference type="PANTHER" id="PTHR45626:SF17">
    <property type="entry name" value="HELICASE-LIKE TRANSCRIPTION FACTOR"/>
    <property type="match status" value="1"/>
</dbReference>
<dbReference type="GO" id="GO:0005634">
    <property type="term" value="C:nucleus"/>
    <property type="evidence" value="ECO:0007669"/>
    <property type="project" value="TreeGrafter"/>
</dbReference>
<evidence type="ECO:0000313" key="6">
    <source>
        <dbReference type="EMBL" id="KAK3390189.1"/>
    </source>
</evidence>
<reference evidence="6" key="2">
    <citation type="submission" date="2023-06" db="EMBL/GenBank/DDBJ databases">
        <authorList>
            <consortium name="Lawrence Berkeley National Laboratory"/>
            <person name="Haridas S."/>
            <person name="Hensen N."/>
            <person name="Bonometti L."/>
            <person name="Westerberg I."/>
            <person name="Brannstrom I.O."/>
            <person name="Guillou S."/>
            <person name="Cros-Aarteil S."/>
            <person name="Calhoun S."/>
            <person name="Kuo A."/>
            <person name="Mondo S."/>
            <person name="Pangilinan J."/>
            <person name="Riley R."/>
            <person name="LaButti K."/>
            <person name="Andreopoulos B."/>
            <person name="Lipzen A."/>
            <person name="Chen C."/>
            <person name="Yanf M."/>
            <person name="Daum C."/>
            <person name="Ng V."/>
            <person name="Clum A."/>
            <person name="Steindorff A."/>
            <person name="Ohm R."/>
            <person name="Martin F."/>
            <person name="Silar P."/>
            <person name="Natvig D."/>
            <person name="Lalanne C."/>
            <person name="Gautier V."/>
            <person name="Ament-velasquez S.L."/>
            <person name="Kruys A."/>
            <person name="Hutchinson M.I."/>
            <person name="Powell A.J."/>
            <person name="Barry K."/>
            <person name="Miller A.N."/>
            <person name="Grigoriev I.V."/>
            <person name="Debuchy R."/>
            <person name="Gladieux P."/>
            <person name="Thoren M.H."/>
            <person name="Johannesson H."/>
        </authorList>
    </citation>
    <scope>NUCLEOTIDE SEQUENCE</scope>
    <source>
        <strain evidence="6">CBS 232.78</strain>
    </source>
</reference>
<protein>
    <submittedName>
        <fullName evidence="6">Transcription termination factor</fullName>
    </submittedName>
</protein>
<evidence type="ECO:0000256" key="2">
    <source>
        <dbReference type="ARBA" id="ARBA00022801"/>
    </source>
</evidence>
<dbReference type="GO" id="GO:0008094">
    <property type="term" value="F:ATP-dependent activity, acting on DNA"/>
    <property type="evidence" value="ECO:0007669"/>
    <property type="project" value="TreeGrafter"/>
</dbReference>
<evidence type="ECO:0000256" key="1">
    <source>
        <dbReference type="ARBA" id="ARBA00022741"/>
    </source>
</evidence>
<dbReference type="EMBL" id="JAULSW010000002">
    <property type="protein sequence ID" value="KAK3390189.1"/>
    <property type="molecule type" value="Genomic_DNA"/>
</dbReference>
<gene>
    <name evidence="6" type="ORF">B0H63DRAFT_108050</name>
</gene>
<name>A0AAE0U4I0_9PEZI</name>
<dbReference type="InterPro" id="IPR000330">
    <property type="entry name" value="SNF2_N"/>
</dbReference>
<dbReference type="GO" id="GO:0006281">
    <property type="term" value="P:DNA repair"/>
    <property type="evidence" value="ECO:0007669"/>
    <property type="project" value="TreeGrafter"/>
</dbReference>
<keyword evidence="4" id="KW-0067">ATP-binding</keyword>
<dbReference type="PANTHER" id="PTHR45626">
    <property type="entry name" value="TRANSCRIPTION TERMINATION FACTOR 2-RELATED"/>
    <property type="match status" value="1"/>
</dbReference>
<reference evidence="6" key="1">
    <citation type="journal article" date="2023" name="Mol. Phylogenet. Evol.">
        <title>Genome-scale phylogeny and comparative genomics of the fungal order Sordariales.</title>
        <authorList>
            <person name="Hensen N."/>
            <person name="Bonometti L."/>
            <person name="Westerberg I."/>
            <person name="Brannstrom I.O."/>
            <person name="Guillou S."/>
            <person name="Cros-Aarteil S."/>
            <person name="Calhoun S."/>
            <person name="Haridas S."/>
            <person name="Kuo A."/>
            <person name="Mondo S."/>
            <person name="Pangilinan J."/>
            <person name="Riley R."/>
            <person name="LaButti K."/>
            <person name="Andreopoulos B."/>
            <person name="Lipzen A."/>
            <person name="Chen C."/>
            <person name="Yan M."/>
            <person name="Daum C."/>
            <person name="Ng V."/>
            <person name="Clum A."/>
            <person name="Steindorff A."/>
            <person name="Ohm R.A."/>
            <person name="Martin F."/>
            <person name="Silar P."/>
            <person name="Natvig D.O."/>
            <person name="Lalanne C."/>
            <person name="Gautier V."/>
            <person name="Ament-Velasquez S.L."/>
            <person name="Kruys A."/>
            <person name="Hutchinson M.I."/>
            <person name="Powell A.J."/>
            <person name="Barry K."/>
            <person name="Miller A.N."/>
            <person name="Grigoriev I.V."/>
            <person name="Debuchy R."/>
            <person name="Gladieux P."/>
            <person name="Hiltunen Thoren M."/>
            <person name="Johannesson H."/>
        </authorList>
    </citation>
    <scope>NUCLEOTIDE SEQUENCE</scope>
    <source>
        <strain evidence="6">CBS 232.78</strain>
    </source>
</reference>
<dbReference type="GO" id="GO:0004386">
    <property type="term" value="F:helicase activity"/>
    <property type="evidence" value="ECO:0007669"/>
    <property type="project" value="UniProtKB-KW"/>
</dbReference>
<dbReference type="Pfam" id="PF00176">
    <property type="entry name" value="SNF2-rel_dom"/>
    <property type="match status" value="1"/>
</dbReference>
<dbReference type="GO" id="GO:0005524">
    <property type="term" value="F:ATP binding"/>
    <property type="evidence" value="ECO:0007669"/>
    <property type="project" value="UniProtKB-KW"/>
</dbReference>
<evidence type="ECO:0000259" key="5">
    <source>
        <dbReference type="Pfam" id="PF00176"/>
    </source>
</evidence>